<dbReference type="AlphaFoldDB" id="A0A5B7EBN2"/>
<feature type="region of interest" description="Disordered" evidence="1">
    <location>
        <begin position="82"/>
        <end position="116"/>
    </location>
</feature>
<evidence type="ECO:0000313" key="3">
    <source>
        <dbReference type="Proteomes" id="UP000324222"/>
    </source>
</evidence>
<sequence length="116" mass="12315">MTLPSLTTQLIISRKLSKPPGLVVFLSEGQEKRGESGAAYLPLTPPAPFPPPNPSSVSSARPGAVNQASFFSLPGRSFFSPYRQEDTKPVYPTTAASSSPSSSSSYPSSPPPQRDY</sequence>
<feature type="compositionally biased region" description="Pro residues" evidence="1">
    <location>
        <begin position="43"/>
        <end position="54"/>
    </location>
</feature>
<feature type="region of interest" description="Disordered" evidence="1">
    <location>
        <begin position="34"/>
        <end position="62"/>
    </location>
</feature>
<organism evidence="2 3">
    <name type="scientific">Portunus trituberculatus</name>
    <name type="common">Swimming crab</name>
    <name type="synonym">Neptunus trituberculatus</name>
    <dbReference type="NCBI Taxonomy" id="210409"/>
    <lineage>
        <taxon>Eukaryota</taxon>
        <taxon>Metazoa</taxon>
        <taxon>Ecdysozoa</taxon>
        <taxon>Arthropoda</taxon>
        <taxon>Crustacea</taxon>
        <taxon>Multicrustacea</taxon>
        <taxon>Malacostraca</taxon>
        <taxon>Eumalacostraca</taxon>
        <taxon>Eucarida</taxon>
        <taxon>Decapoda</taxon>
        <taxon>Pleocyemata</taxon>
        <taxon>Brachyura</taxon>
        <taxon>Eubrachyura</taxon>
        <taxon>Portunoidea</taxon>
        <taxon>Portunidae</taxon>
        <taxon>Portuninae</taxon>
        <taxon>Portunus</taxon>
    </lineage>
</organism>
<accession>A0A5B7EBN2</accession>
<gene>
    <name evidence="2" type="ORF">E2C01_023474</name>
</gene>
<name>A0A5B7EBN2_PORTR</name>
<evidence type="ECO:0000313" key="2">
    <source>
        <dbReference type="EMBL" id="MPC30214.1"/>
    </source>
</evidence>
<feature type="compositionally biased region" description="Low complexity" evidence="1">
    <location>
        <begin position="91"/>
        <end position="107"/>
    </location>
</feature>
<dbReference type="Proteomes" id="UP000324222">
    <property type="component" value="Unassembled WGS sequence"/>
</dbReference>
<evidence type="ECO:0000256" key="1">
    <source>
        <dbReference type="SAM" id="MobiDB-lite"/>
    </source>
</evidence>
<dbReference type="EMBL" id="VSRR010002213">
    <property type="protein sequence ID" value="MPC30214.1"/>
    <property type="molecule type" value="Genomic_DNA"/>
</dbReference>
<reference evidence="2 3" key="1">
    <citation type="submission" date="2019-05" db="EMBL/GenBank/DDBJ databases">
        <title>Another draft genome of Portunus trituberculatus and its Hox gene families provides insights of decapod evolution.</title>
        <authorList>
            <person name="Jeong J.-H."/>
            <person name="Song I."/>
            <person name="Kim S."/>
            <person name="Choi T."/>
            <person name="Kim D."/>
            <person name="Ryu S."/>
            <person name="Kim W."/>
        </authorList>
    </citation>
    <scope>NUCLEOTIDE SEQUENCE [LARGE SCALE GENOMIC DNA]</scope>
    <source>
        <tissue evidence="2">Muscle</tissue>
    </source>
</reference>
<protein>
    <submittedName>
        <fullName evidence="2">Uncharacterized protein</fullName>
    </submittedName>
</protein>
<proteinExistence type="predicted"/>
<keyword evidence="3" id="KW-1185">Reference proteome</keyword>
<comment type="caution">
    <text evidence="2">The sequence shown here is derived from an EMBL/GenBank/DDBJ whole genome shotgun (WGS) entry which is preliminary data.</text>
</comment>